<dbReference type="AlphaFoldDB" id="A0A4R3VWB8"/>
<dbReference type="EMBL" id="SMBZ01000021">
    <property type="protein sequence ID" value="TCV12913.1"/>
    <property type="molecule type" value="Genomic_DNA"/>
</dbReference>
<dbReference type="GO" id="GO:0005829">
    <property type="term" value="C:cytosol"/>
    <property type="evidence" value="ECO:0007669"/>
    <property type="project" value="TreeGrafter"/>
</dbReference>
<keyword evidence="4" id="KW-1185">Reference proteome</keyword>
<dbReference type="Proteomes" id="UP000295197">
    <property type="component" value="Unassembled WGS sequence"/>
</dbReference>
<dbReference type="EC" id="3.2.2.26" evidence="1 2"/>
<dbReference type="PANTHER" id="PTHR46832">
    <property type="entry name" value="5'-METHYLTHIOADENOSINE/S-ADENOSYLHOMOCYSTEINE NUCLEOSIDASE"/>
    <property type="match status" value="1"/>
</dbReference>
<dbReference type="OrthoDB" id="9788270at2"/>
<dbReference type="InterPro" id="IPR035994">
    <property type="entry name" value="Nucleoside_phosphorylase_sf"/>
</dbReference>
<dbReference type="SUPFAM" id="SSF53167">
    <property type="entry name" value="Purine and uridine phosphorylases"/>
    <property type="match status" value="1"/>
</dbReference>
<keyword evidence="1 3" id="KW-0378">Hydrolase</keyword>
<evidence type="ECO:0000256" key="1">
    <source>
        <dbReference type="HAMAP-Rule" id="MF_00991"/>
    </source>
</evidence>
<comment type="catalytic activity">
    <reaction evidence="1">
        <text>futalosine + H2O = dehypoxanthine futalosine + hypoxanthine</text>
        <dbReference type="Rhea" id="RHEA:25904"/>
        <dbReference type="ChEBI" id="CHEBI:15377"/>
        <dbReference type="ChEBI" id="CHEBI:17368"/>
        <dbReference type="ChEBI" id="CHEBI:58863"/>
        <dbReference type="ChEBI" id="CHEBI:58864"/>
        <dbReference type="EC" id="3.2.2.26"/>
    </reaction>
</comment>
<dbReference type="InterPro" id="IPR019963">
    <property type="entry name" value="FL_hydrolase_MqnB"/>
</dbReference>
<dbReference type="HAMAP" id="MF_00991">
    <property type="entry name" value="MqnB"/>
    <property type="match status" value="1"/>
</dbReference>
<evidence type="ECO:0000313" key="4">
    <source>
        <dbReference type="Proteomes" id="UP000295197"/>
    </source>
</evidence>
<dbReference type="NCBIfam" id="TIGR03664">
    <property type="entry name" value="fut_nucase"/>
    <property type="match status" value="1"/>
</dbReference>
<dbReference type="GO" id="GO:0009116">
    <property type="term" value="P:nucleoside metabolic process"/>
    <property type="evidence" value="ECO:0007669"/>
    <property type="project" value="InterPro"/>
</dbReference>
<dbReference type="GO" id="GO:0008930">
    <property type="term" value="F:methylthioadenosine nucleosidase activity"/>
    <property type="evidence" value="ECO:0007669"/>
    <property type="project" value="TreeGrafter"/>
</dbReference>
<comment type="pathway">
    <text evidence="1">Quinol/quinone metabolism; menaquinone biosynthesis.</text>
</comment>
<dbReference type="PANTHER" id="PTHR46832:SF2">
    <property type="entry name" value="FUTALOSINE HYDROLASE"/>
    <property type="match status" value="1"/>
</dbReference>
<comment type="function">
    <text evidence="1">Catalyzes the hydrolysis of futalosine (FL) to dehypoxanthine futalosine (DHFL) and hypoxanthine, a step in the biosynthesis of menaquinone (MK, vitamin K2).</text>
</comment>
<dbReference type="GO" id="GO:0008782">
    <property type="term" value="F:adenosylhomocysteine nucleosidase activity"/>
    <property type="evidence" value="ECO:0007669"/>
    <property type="project" value="TreeGrafter"/>
</dbReference>
<sequence length="202" mass="21874">MKPLIVAATPFEISPSIPLLEELDIPCLITGVGMTATAYALGKALALAPTYAEVINVGIAGSFSRELPLGSVVSISQDTFYELGAEDGNNVLSIEELGLGKGTYFTSSRKAVDLPKYAAITVNRVHGNEASIALCQAKFPHVALESMEGAAVFYACAQEELPCIQVRAISNYVEQRDKSSWKIDLAITNLNNWLQKFIRENY</sequence>
<accession>A0A4R3VWB8</accession>
<dbReference type="GO" id="GO:0019284">
    <property type="term" value="P:L-methionine salvage from S-adenosylmethionine"/>
    <property type="evidence" value="ECO:0007669"/>
    <property type="project" value="TreeGrafter"/>
</dbReference>
<dbReference type="UniPathway" id="UPA00079"/>
<dbReference type="Gene3D" id="3.40.50.1580">
    <property type="entry name" value="Nucleoside phosphorylase domain"/>
    <property type="match status" value="1"/>
</dbReference>
<protein>
    <recommendedName>
        <fullName evidence="1 2">Futalosine hydrolase</fullName>
        <shortName evidence="1">FL hydrolase</shortName>
        <ecNumber evidence="1 2">3.2.2.26</ecNumber>
    </recommendedName>
    <alternativeName>
        <fullName evidence="1">Futalosine nucleosidase</fullName>
    </alternativeName>
    <alternativeName>
        <fullName evidence="1">Menaquinone biosynthetic enzyme MqnB</fullName>
    </alternativeName>
</protein>
<gene>
    <name evidence="1" type="primary">mqnB</name>
    <name evidence="3" type="ORF">EDC17_102129</name>
</gene>
<comment type="caution">
    <text evidence="3">The sequence shown here is derived from an EMBL/GenBank/DDBJ whole genome shotgun (WGS) entry which is preliminary data.</text>
</comment>
<evidence type="ECO:0000256" key="2">
    <source>
        <dbReference type="NCBIfam" id="TIGR03664"/>
    </source>
</evidence>
<dbReference type="GO" id="GO:0009234">
    <property type="term" value="P:menaquinone biosynthetic process"/>
    <property type="evidence" value="ECO:0007669"/>
    <property type="project" value="UniProtKB-UniRule"/>
</dbReference>
<proteinExistence type="inferred from homology"/>
<reference evidence="3 4" key="1">
    <citation type="submission" date="2019-03" db="EMBL/GenBank/DDBJ databases">
        <title>Genomic Encyclopedia of Type Strains, Phase IV (KMG-IV): sequencing the most valuable type-strain genomes for metagenomic binning, comparative biology and taxonomic classification.</title>
        <authorList>
            <person name="Goeker M."/>
        </authorList>
    </citation>
    <scope>NUCLEOTIDE SEQUENCE [LARGE SCALE GENOMIC DNA]</scope>
    <source>
        <strain evidence="3 4">DSM 22362</strain>
    </source>
</reference>
<evidence type="ECO:0000313" key="3">
    <source>
        <dbReference type="EMBL" id="TCV12913.1"/>
    </source>
</evidence>
<dbReference type="RefSeq" id="WP_132777762.1">
    <property type="nucleotide sequence ID" value="NZ_SMBZ01000021.1"/>
</dbReference>
<name>A0A4R3VWB8_9SPHI</name>
<comment type="similarity">
    <text evidence="1">Belongs to the PNP/UDP phosphorylase family. Futalosine hydrolase subfamily.</text>
</comment>
<keyword evidence="1" id="KW-0474">Menaquinone biosynthesis</keyword>
<organism evidence="3 4">
    <name type="scientific">Sphingobacterium alimentarium</name>
    <dbReference type="NCBI Taxonomy" id="797292"/>
    <lineage>
        <taxon>Bacteria</taxon>
        <taxon>Pseudomonadati</taxon>
        <taxon>Bacteroidota</taxon>
        <taxon>Sphingobacteriia</taxon>
        <taxon>Sphingobacteriales</taxon>
        <taxon>Sphingobacteriaceae</taxon>
        <taxon>Sphingobacterium</taxon>
    </lineage>
</organism>